<dbReference type="RefSeq" id="WP_147348505.1">
    <property type="nucleotide sequence ID" value="NZ_QSFV01000057.1"/>
</dbReference>
<organism evidence="6 7">
    <name type="scientific">Eubacterium ventriosum</name>
    <dbReference type="NCBI Taxonomy" id="39496"/>
    <lineage>
        <taxon>Bacteria</taxon>
        <taxon>Bacillati</taxon>
        <taxon>Bacillota</taxon>
        <taxon>Clostridia</taxon>
        <taxon>Eubacteriales</taxon>
        <taxon>Eubacteriaceae</taxon>
        <taxon>Eubacterium</taxon>
    </lineage>
</organism>
<evidence type="ECO:0000256" key="3">
    <source>
        <dbReference type="ARBA" id="ARBA00022679"/>
    </source>
</evidence>
<protein>
    <recommendedName>
        <fullName evidence="1">site-specific DNA-methyltransferase (adenine-specific)</fullName>
        <ecNumber evidence="1">2.1.1.72</ecNumber>
    </recommendedName>
</protein>
<dbReference type="PANTHER" id="PTHR33841:SF1">
    <property type="entry name" value="DNA METHYLTRANSFERASE A"/>
    <property type="match status" value="1"/>
</dbReference>
<feature type="domain" description="TaqI-like C-terminal specificity" evidence="5">
    <location>
        <begin position="41"/>
        <end position="202"/>
    </location>
</feature>
<name>A0A413T045_9FIRM</name>
<evidence type="ECO:0000313" key="6">
    <source>
        <dbReference type="EMBL" id="RHA75758.1"/>
    </source>
</evidence>
<dbReference type="Proteomes" id="UP000285740">
    <property type="component" value="Unassembled WGS sequence"/>
</dbReference>
<reference evidence="6 7" key="1">
    <citation type="submission" date="2018-08" db="EMBL/GenBank/DDBJ databases">
        <title>A genome reference for cultivated species of the human gut microbiota.</title>
        <authorList>
            <person name="Zou Y."/>
            <person name="Xue W."/>
            <person name="Luo G."/>
        </authorList>
    </citation>
    <scope>NUCLEOTIDE SEQUENCE [LARGE SCALE GENOMIC DNA]</scope>
    <source>
        <strain evidence="6 7">AM42-30</strain>
    </source>
</reference>
<evidence type="ECO:0000256" key="4">
    <source>
        <dbReference type="ARBA" id="ARBA00047942"/>
    </source>
</evidence>
<dbReference type="InterPro" id="IPR025931">
    <property type="entry name" value="TaqI_C"/>
</dbReference>
<dbReference type="GO" id="GO:0032259">
    <property type="term" value="P:methylation"/>
    <property type="evidence" value="ECO:0007669"/>
    <property type="project" value="UniProtKB-KW"/>
</dbReference>
<accession>A0A413T045</accession>
<keyword evidence="2" id="KW-0489">Methyltransferase</keyword>
<evidence type="ECO:0000256" key="2">
    <source>
        <dbReference type="ARBA" id="ARBA00022603"/>
    </source>
</evidence>
<dbReference type="InterPro" id="IPR050953">
    <property type="entry name" value="N4_N6_ade-DNA_methylase"/>
</dbReference>
<sequence>FGNITKSISQGIVTGFNDIYYVSEDIIKKYGLETGYFVHAYKGKDIRGGKLLENGMYLFYPYEIDDKGKTVPVPEEKIKSNAPRLYKYLESNKDKLLSRGYFVKSNKKWYELWNPRKKEHFFHKKFVFAELSMFNDFALVEECFYTDSACGAELLAEYSKYYPYLLLYLNSDIATYIYKKISVPKANGYSIYKNAFLKELPIIFPDENLSKFDEMSQEEFNVYIRDMIGITEEEYCNILQTLNDYKEK</sequence>
<keyword evidence="3" id="KW-0808">Transferase</keyword>
<dbReference type="EC" id="2.1.1.72" evidence="1"/>
<evidence type="ECO:0000256" key="1">
    <source>
        <dbReference type="ARBA" id="ARBA00011900"/>
    </source>
</evidence>
<dbReference type="EMBL" id="QSFV01000057">
    <property type="protein sequence ID" value="RHA75758.1"/>
    <property type="molecule type" value="Genomic_DNA"/>
</dbReference>
<comment type="caution">
    <text evidence="6">The sequence shown here is derived from an EMBL/GenBank/DDBJ whole genome shotgun (WGS) entry which is preliminary data.</text>
</comment>
<dbReference type="GO" id="GO:0009007">
    <property type="term" value="F:site-specific DNA-methyltransferase (adenine-specific) activity"/>
    <property type="evidence" value="ECO:0007669"/>
    <property type="project" value="UniProtKB-EC"/>
</dbReference>
<dbReference type="AlphaFoldDB" id="A0A413T045"/>
<feature type="non-terminal residue" evidence="6">
    <location>
        <position position="1"/>
    </location>
</feature>
<comment type="catalytic activity">
    <reaction evidence="4">
        <text>a 2'-deoxyadenosine in DNA + S-adenosyl-L-methionine = an N(6)-methyl-2'-deoxyadenosine in DNA + S-adenosyl-L-homocysteine + H(+)</text>
        <dbReference type="Rhea" id="RHEA:15197"/>
        <dbReference type="Rhea" id="RHEA-COMP:12418"/>
        <dbReference type="Rhea" id="RHEA-COMP:12419"/>
        <dbReference type="ChEBI" id="CHEBI:15378"/>
        <dbReference type="ChEBI" id="CHEBI:57856"/>
        <dbReference type="ChEBI" id="CHEBI:59789"/>
        <dbReference type="ChEBI" id="CHEBI:90615"/>
        <dbReference type="ChEBI" id="CHEBI:90616"/>
        <dbReference type="EC" id="2.1.1.72"/>
    </reaction>
</comment>
<evidence type="ECO:0000313" key="7">
    <source>
        <dbReference type="Proteomes" id="UP000285740"/>
    </source>
</evidence>
<evidence type="ECO:0000259" key="5">
    <source>
        <dbReference type="Pfam" id="PF12950"/>
    </source>
</evidence>
<dbReference type="Pfam" id="PF12950">
    <property type="entry name" value="TaqI_C"/>
    <property type="match status" value="1"/>
</dbReference>
<dbReference type="PANTHER" id="PTHR33841">
    <property type="entry name" value="DNA METHYLTRANSFERASE YEEA-RELATED"/>
    <property type="match status" value="1"/>
</dbReference>
<gene>
    <name evidence="6" type="ORF">DW918_11020</name>
</gene>
<proteinExistence type="predicted"/>